<proteinExistence type="predicted"/>
<name>A0A934S7F8_9BACT</name>
<accession>A0A934S7F8</accession>
<evidence type="ECO:0000313" key="1">
    <source>
        <dbReference type="EMBL" id="MBK1880749.1"/>
    </source>
</evidence>
<dbReference type="AlphaFoldDB" id="A0A934S7F8"/>
<organism evidence="1 2">
    <name type="scientific">Pelagicoccus mobilis</name>
    <dbReference type="NCBI Taxonomy" id="415221"/>
    <lineage>
        <taxon>Bacteria</taxon>
        <taxon>Pseudomonadati</taxon>
        <taxon>Verrucomicrobiota</taxon>
        <taxon>Opitutia</taxon>
        <taxon>Puniceicoccales</taxon>
        <taxon>Pelagicoccaceae</taxon>
        <taxon>Pelagicoccus</taxon>
    </lineage>
</organism>
<sequence>MALILIWVSLPLVPAIDNQSTLIVQYMYDGEEDTKKKIVLTAFGRPAFVTVTVDRNGKVEKNTFEISNEDLSKFWNGFSEIDAVSKSKIVDESVVVDTETHHVFMTMDRTSEGDNSSWYGIVKEEGSEEFLEWLSIIDKK</sequence>
<dbReference type="EMBL" id="JAENIL010000142">
    <property type="protein sequence ID" value="MBK1880749.1"/>
    <property type="molecule type" value="Genomic_DNA"/>
</dbReference>
<protein>
    <submittedName>
        <fullName evidence="1">Uncharacterized protein</fullName>
    </submittedName>
</protein>
<dbReference type="RefSeq" id="WP_200360042.1">
    <property type="nucleotide sequence ID" value="NZ_JAENIL010000142.1"/>
</dbReference>
<comment type="caution">
    <text evidence="1">The sequence shown here is derived from an EMBL/GenBank/DDBJ whole genome shotgun (WGS) entry which is preliminary data.</text>
</comment>
<keyword evidence="2" id="KW-1185">Reference proteome</keyword>
<gene>
    <name evidence="1" type="ORF">JIN87_27955</name>
</gene>
<evidence type="ECO:0000313" key="2">
    <source>
        <dbReference type="Proteomes" id="UP000617628"/>
    </source>
</evidence>
<dbReference type="Proteomes" id="UP000617628">
    <property type="component" value="Unassembled WGS sequence"/>
</dbReference>
<reference evidence="1" key="1">
    <citation type="submission" date="2021-01" db="EMBL/GenBank/DDBJ databases">
        <title>Modified the classification status of verrucomicrobia.</title>
        <authorList>
            <person name="Feng X."/>
        </authorList>
    </citation>
    <scope>NUCLEOTIDE SEQUENCE</scope>
    <source>
        <strain evidence="1">KCTC 13126</strain>
    </source>
</reference>